<comment type="similarity">
    <text evidence="1">Belongs to the SMC family. SbcC subfamily.</text>
</comment>
<dbReference type="PANTHER" id="PTHR32114">
    <property type="entry name" value="ABC TRANSPORTER ABCH.3"/>
    <property type="match status" value="1"/>
</dbReference>
<dbReference type="InterPro" id="IPR027417">
    <property type="entry name" value="P-loop_NTPase"/>
</dbReference>
<reference evidence="7" key="1">
    <citation type="submission" date="2022-06" db="EMBL/GenBank/DDBJ databases">
        <title>Draft genome sequence of Streptomyces sp. RB6PN25 isolated from peat swamp forest in Thailand.</title>
        <authorList>
            <person name="Duangmal K."/>
            <person name="Klaysubun C."/>
        </authorList>
    </citation>
    <scope>NUCLEOTIDE SEQUENCE</scope>
    <source>
        <strain evidence="7">RB6PN25</strain>
    </source>
</reference>
<dbReference type="PANTHER" id="PTHR32114:SF2">
    <property type="entry name" value="ABC TRANSPORTER ABCH.3"/>
    <property type="match status" value="1"/>
</dbReference>
<feature type="region of interest" description="Disordered" evidence="5">
    <location>
        <begin position="732"/>
        <end position="762"/>
    </location>
</feature>
<feature type="domain" description="Rad50/SbcC-type AAA" evidence="6">
    <location>
        <begin position="6"/>
        <end position="171"/>
    </location>
</feature>
<evidence type="ECO:0000256" key="3">
    <source>
        <dbReference type="ARBA" id="ARBA00013368"/>
    </source>
</evidence>
<comment type="subunit">
    <text evidence="2">Heterodimer of SbcC and SbcD.</text>
</comment>
<keyword evidence="8" id="KW-1185">Reference proteome</keyword>
<proteinExistence type="inferred from homology"/>
<name>A0ABT1PQE9_9ACTN</name>
<gene>
    <name evidence="7" type="ORF">NGB36_04690</name>
</gene>
<evidence type="ECO:0000256" key="1">
    <source>
        <dbReference type="ARBA" id="ARBA00006930"/>
    </source>
</evidence>
<dbReference type="Pfam" id="PF13558">
    <property type="entry name" value="SbcC_Walker_B"/>
    <property type="match status" value="1"/>
</dbReference>
<evidence type="ECO:0000256" key="4">
    <source>
        <dbReference type="SAM" id="Coils"/>
    </source>
</evidence>
<feature type="coiled-coil region" evidence="4">
    <location>
        <begin position="440"/>
        <end position="472"/>
    </location>
</feature>
<sequence>MRLHRMTVTAFGPFPGTATVDFDELSAAGLFLLHGPTGAGKSSVLDAVCYALYGGVPGARQGMRLRSDHADPHTPTEVELELTAGGRRLRLTRRPEQPRPKRRGTGTTVEKAFAAMSEYRADSGGWKGLSRSHQEIGEEVTQLLGMNREQFCQVVLLPQGDFARFLRADAGERAVLLGRLFDTGRFAAAEEWLAEQRRLGEMRVRGHDEHLIALAHRMQQAAGATEDGQPLPQIAPGDPGLAERILEWAAVARADAREQADITRLALATAEAGHRAAERALEQAVETDRLQRRYAAAVARAAALDAHQQAHREAQHALERARAADLVAPALAVRDAALRDHDAARAAEHAARERLPDRWSGADAEVLAEEARRAGRDLGRLAAARRAEQRAAELVRERDALGREAAADEAAGRGTAARQAEWEAVRAAHQRRIDAAHRAATRTEQLAAALEVTRERLEAARLRDTLADEERAAARRLLHSREAAAIAHERWLELKERRLRGIAAELAAELKEGGPCAVCGSTDHPAPALPGAGHVDRTAEEAAHAAHRAAEATRERADAQLHTVRERLAAARAAAGDRDTDALVVELDDARRVHAAVRDEADDLPAAREQLEHAEREHAARLDEQQRVRSRAAARAARRDALERELASLSADMAEVLPDGATDVAEVEQQARLLAEAADAARAATATAQRLAQAEARLAETARREGFATPREAADAMLDEDTRQELRERIERQRAEQSAVAAELADEQARAAAAAPPAAPDARRAELDAATRLLTRASAADSAARGRRAQLDRLSAEAARRTAELAPLREEHARMRQLSYLAAGTSSDNQLRMRLESYVLAARLEQVAAAASIRLHRMSSGRYTLAHTDARAGGRGRSGLGLQVVDAWTGTARDTATLSGGETFFASLALALGLADVVTDEAGGVRLDTLFIDEGFGSLDDQTLDEVLDVLDQLRERDRAVGIVSHVADLRHRVPAQLQVVKERDGSTVRHRTTVPWPTR</sequence>
<comment type="caution">
    <text evidence="7">The sequence shown here is derived from an EMBL/GenBank/DDBJ whole genome shotgun (WGS) entry which is preliminary data.</text>
</comment>
<organism evidence="7 8">
    <name type="scientific">Streptomyces humicola</name>
    <dbReference type="NCBI Taxonomy" id="2953240"/>
    <lineage>
        <taxon>Bacteria</taxon>
        <taxon>Bacillati</taxon>
        <taxon>Actinomycetota</taxon>
        <taxon>Actinomycetes</taxon>
        <taxon>Kitasatosporales</taxon>
        <taxon>Streptomycetaceae</taxon>
        <taxon>Streptomyces</taxon>
    </lineage>
</organism>
<protein>
    <recommendedName>
        <fullName evidence="3">Nuclease SbcCD subunit C</fullName>
    </recommendedName>
</protein>
<feature type="coiled-coil region" evidence="4">
    <location>
        <begin position="547"/>
        <end position="628"/>
    </location>
</feature>
<dbReference type="SUPFAM" id="SSF52540">
    <property type="entry name" value="P-loop containing nucleoside triphosphate hydrolases"/>
    <property type="match status" value="1"/>
</dbReference>
<evidence type="ECO:0000313" key="7">
    <source>
        <dbReference type="EMBL" id="MCQ4079906.1"/>
    </source>
</evidence>
<dbReference type="InterPro" id="IPR038729">
    <property type="entry name" value="Rad50/SbcC_AAA"/>
</dbReference>
<evidence type="ECO:0000256" key="2">
    <source>
        <dbReference type="ARBA" id="ARBA00011322"/>
    </source>
</evidence>
<evidence type="ECO:0000256" key="5">
    <source>
        <dbReference type="SAM" id="MobiDB-lite"/>
    </source>
</evidence>
<evidence type="ECO:0000259" key="6">
    <source>
        <dbReference type="Pfam" id="PF13476"/>
    </source>
</evidence>
<dbReference type="Gene3D" id="3.40.50.300">
    <property type="entry name" value="P-loop containing nucleotide triphosphate hydrolases"/>
    <property type="match status" value="2"/>
</dbReference>
<dbReference type="RefSeq" id="WP_255918768.1">
    <property type="nucleotide sequence ID" value="NZ_JANFNG010000002.1"/>
</dbReference>
<dbReference type="EMBL" id="JANFNG010000002">
    <property type="protein sequence ID" value="MCQ4079906.1"/>
    <property type="molecule type" value="Genomic_DNA"/>
</dbReference>
<accession>A0ABT1PQE9</accession>
<evidence type="ECO:0000313" key="8">
    <source>
        <dbReference type="Proteomes" id="UP001057702"/>
    </source>
</evidence>
<dbReference type="Pfam" id="PF13476">
    <property type="entry name" value="AAA_23"/>
    <property type="match status" value="1"/>
</dbReference>
<dbReference type="Proteomes" id="UP001057702">
    <property type="component" value="Unassembled WGS sequence"/>
</dbReference>
<keyword evidence="4" id="KW-0175">Coiled coil</keyword>